<reference evidence="2 3" key="1">
    <citation type="submission" date="2019-02" db="EMBL/GenBank/DDBJ databases">
        <title>Genomic data mining of an Antarctic deep-sea actinobacterium, Janibacterlimosus P3-3-X1.</title>
        <authorList>
            <person name="Liao L."/>
            <person name="Chen B."/>
        </authorList>
    </citation>
    <scope>NUCLEOTIDE SEQUENCE [LARGE SCALE GENOMIC DNA]</scope>
    <source>
        <strain evidence="2 3">P3-3-X1</strain>
    </source>
</reference>
<sequence>MGTRTPALIALVITMAYGIGFAFFDSPPRAYAVGGALLVAAAWVAVGMITSRGRSGSPM</sequence>
<dbReference type="AlphaFoldDB" id="A0A4P6MUK7"/>
<keyword evidence="1" id="KW-0472">Membrane</keyword>
<dbReference type="Proteomes" id="UP000290408">
    <property type="component" value="Chromosome"/>
</dbReference>
<dbReference type="EMBL" id="CP036164">
    <property type="protein sequence ID" value="QBF47404.1"/>
    <property type="molecule type" value="Genomic_DNA"/>
</dbReference>
<dbReference type="KEGG" id="jli:EXU32_14795"/>
<keyword evidence="1" id="KW-0812">Transmembrane</keyword>
<dbReference type="RefSeq" id="WP_130630593.1">
    <property type="nucleotide sequence ID" value="NZ_CP036164.1"/>
</dbReference>
<evidence type="ECO:0000256" key="1">
    <source>
        <dbReference type="SAM" id="Phobius"/>
    </source>
</evidence>
<proteinExistence type="predicted"/>
<name>A0A4P6MUK7_9MICO</name>
<evidence type="ECO:0000313" key="3">
    <source>
        <dbReference type="Proteomes" id="UP000290408"/>
    </source>
</evidence>
<organism evidence="2 3">
    <name type="scientific">Janibacter limosus</name>
    <dbReference type="NCBI Taxonomy" id="53458"/>
    <lineage>
        <taxon>Bacteria</taxon>
        <taxon>Bacillati</taxon>
        <taxon>Actinomycetota</taxon>
        <taxon>Actinomycetes</taxon>
        <taxon>Micrococcales</taxon>
        <taxon>Intrasporangiaceae</taxon>
        <taxon>Janibacter</taxon>
    </lineage>
</organism>
<evidence type="ECO:0000313" key="2">
    <source>
        <dbReference type="EMBL" id="QBF47404.1"/>
    </source>
</evidence>
<protein>
    <submittedName>
        <fullName evidence="2">Uncharacterized protein</fullName>
    </submittedName>
</protein>
<accession>A0A4P6MUK7</accession>
<gene>
    <name evidence="2" type="ORF">EXU32_14795</name>
</gene>
<keyword evidence="1" id="KW-1133">Transmembrane helix</keyword>
<keyword evidence="3" id="KW-1185">Reference proteome</keyword>
<feature type="transmembrane region" description="Helical" evidence="1">
    <location>
        <begin position="7"/>
        <end position="24"/>
    </location>
</feature>
<feature type="transmembrane region" description="Helical" evidence="1">
    <location>
        <begin position="30"/>
        <end position="49"/>
    </location>
</feature>